<sequence>MFNPCKEDSASGFRIEPPQPTPVTESSEDPQRAYPTRIFHSGPLVNQSQPSKAGGGKNGEPQVPGVANHPVVLLTRSGPRADGSGQTMVAQAEAFAHGRRLSESINEHFSNSGKYDQVFPKKDDRNIRADGAIVSNVLPFSGS</sequence>
<organism evidence="2">
    <name type="scientific">Zea mays</name>
    <name type="common">Maize</name>
    <dbReference type="NCBI Taxonomy" id="4577"/>
    <lineage>
        <taxon>Eukaryota</taxon>
        <taxon>Viridiplantae</taxon>
        <taxon>Streptophyta</taxon>
        <taxon>Embryophyta</taxon>
        <taxon>Tracheophyta</taxon>
        <taxon>Spermatophyta</taxon>
        <taxon>Magnoliopsida</taxon>
        <taxon>Liliopsida</taxon>
        <taxon>Poales</taxon>
        <taxon>Poaceae</taxon>
        <taxon>PACMAD clade</taxon>
        <taxon>Panicoideae</taxon>
        <taxon>Andropogonodae</taxon>
        <taxon>Andropogoneae</taxon>
        <taxon>Tripsacinae</taxon>
        <taxon>Zea</taxon>
    </lineage>
</organism>
<dbReference type="AlphaFoldDB" id="C0PN83"/>
<proteinExistence type="evidence at transcript level"/>
<dbReference type="EMBL" id="BT069752">
    <property type="protein sequence ID" value="ACN36649.1"/>
    <property type="molecule type" value="mRNA"/>
</dbReference>
<evidence type="ECO:0000313" key="2">
    <source>
        <dbReference type="EMBL" id="ACN36649.1"/>
    </source>
</evidence>
<reference evidence="2" key="1">
    <citation type="journal article" date="2009" name="PLoS Genet.">
        <title>Sequencing, mapping, and analysis of 27,455 maize full-length cDNAs.</title>
        <authorList>
            <person name="Soderlund C."/>
            <person name="Descour A."/>
            <person name="Kudrna D."/>
            <person name="Bomhoff M."/>
            <person name="Boyd L."/>
            <person name="Currie J."/>
            <person name="Angelova A."/>
            <person name="Collura K."/>
            <person name="Wissotski M."/>
            <person name="Ashley E."/>
            <person name="Morrow D."/>
            <person name="Fernandes J."/>
            <person name="Walbot V."/>
            <person name="Yu Y."/>
        </authorList>
    </citation>
    <scope>NUCLEOTIDE SEQUENCE</scope>
    <source>
        <strain evidence="2">B73</strain>
    </source>
</reference>
<accession>C0PN83</accession>
<name>C0PN83_MAIZE</name>
<evidence type="ECO:0000256" key="1">
    <source>
        <dbReference type="SAM" id="MobiDB-lite"/>
    </source>
</evidence>
<reference evidence="2" key="2">
    <citation type="submission" date="2012-06" db="EMBL/GenBank/DDBJ databases">
        <authorList>
            <person name="Yu Y."/>
            <person name="Currie J."/>
            <person name="Lomeli R."/>
            <person name="Angelova A."/>
            <person name="Collura K."/>
            <person name="Wissotski M."/>
            <person name="Campos D."/>
            <person name="Kudrna D."/>
            <person name="Golser W."/>
            <person name="Ashely E."/>
            <person name="Descour A."/>
            <person name="Fernandes J."/>
            <person name="Soderlund C."/>
            <person name="Walbot V."/>
        </authorList>
    </citation>
    <scope>NUCLEOTIDE SEQUENCE</scope>
    <source>
        <strain evidence="2">B73</strain>
    </source>
</reference>
<feature type="region of interest" description="Disordered" evidence="1">
    <location>
        <begin position="1"/>
        <end position="68"/>
    </location>
</feature>
<protein>
    <submittedName>
        <fullName evidence="2">Uncharacterized protein</fullName>
    </submittedName>
</protein>